<dbReference type="Gene3D" id="3.40.50.2300">
    <property type="match status" value="2"/>
</dbReference>
<sequence>MQRNRAMTTTRRDLGRLAVAAATTGLARPALAQAPREIKIGLVTPLSGAWAKSGELSRMGMEMAVDEVNQAGGIKSLGGARLRLVVGDCGDSPEKAKSAAQRLLSQEPDIVGGAGAYVSSFTLAVTEVTERAGVPWFTLSYADAITNRGFRYVYQTSPTAEAQAAAALPTLLQLAQTATGQKPTRLGIVMDNTASPVNFTRRLRESGARELGMTIVVDETFTPPLADAGPVMQRVRQARPEMLLLLPTAVPDIKLTLEKLNEIGLGKGRLPAINNGGPMGSPDLLRVVGKDMLEGVLFITATWGNKNTQALNEAFRARTGEAWITQDSLSNYAHVMILRDALEAAASIDRDKLNAAIKAMDSTEGAAKLFPGGRIKFDERGRREGAALVIAQWQNGVPVTVFPTDAAVAQPIWPRR</sequence>
<dbReference type="PANTHER" id="PTHR30483">
    <property type="entry name" value="LEUCINE-SPECIFIC-BINDING PROTEIN"/>
    <property type="match status" value="1"/>
</dbReference>
<dbReference type="PRINTS" id="PR00337">
    <property type="entry name" value="LEUILEVALBP"/>
</dbReference>
<gene>
    <name evidence="6" type="ORF">IAI61_19960</name>
</gene>
<dbReference type="EMBL" id="JACTNG010000014">
    <property type="protein sequence ID" value="MBO1081313.1"/>
    <property type="molecule type" value="Genomic_DNA"/>
</dbReference>
<dbReference type="Proteomes" id="UP001518989">
    <property type="component" value="Unassembled WGS sequence"/>
</dbReference>
<evidence type="ECO:0000313" key="7">
    <source>
        <dbReference type="Proteomes" id="UP001518989"/>
    </source>
</evidence>
<keyword evidence="4" id="KW-0029">Amino-acid transport</keyword>
<dbReference type="CDD" id="cd06340">
    <property type="entry name" value="PBP1_ABC_ligand_binding-like"/>
    <property type="match status" value="1"/>
</dbReference>
<dbReference type="Pfam" id="PF13458">
    <property type="entry name" value="Peripla_BP_6"/>
    <property type="match status" value="1"/>
</dbReference>
<dbReference type="InterPro" id="IPR000709">
    <property type="entry name" value="Leu_Ile_Val-bd"/>
</dbReference>
<evidence type="ECO:0000256" key="2">
    <source>
        <dbReference type="ARBA" id="ARBA00022448"/>
    </source>
</evidence>
<keyword evidence="7" id="KW-1185">Reference proteome</keyword>
<dbReference type="SUPFAM" id="SSF53822">
    <property type="entry name" value="Periplasmic binding protein-like I"/>
    <property type="match status" value="1"/>
</dbReference>
<dbReference type="InterPro" id="IPR051010">
    <property type="entry name" value="BCAA_transport"/>
</dbReference>
<accession>A0ABS3KV01</accession>
<proteinExistence type="inferred from homology"/>
<feature type="domain" description="Leucine-binding protein" evidence="5">
    <location>
        <begin position="37"/>
        <end position="395"/>
    </location>
</feature>
<name>A0ABS3KV01_9PROT</name>
<evidence type="ECO:0000256" key="3">
    <source>
        <dbReference type="ARBA" id="ARBA00022729"/>
    </source>
</evidence>
<keyword evidence="2" id="KW-0813">Transport</keyword>
<reference evidence="6 7" key="1">
    <citation type="submission" date="2020-09" db="EMBL/GenBank/DDBJ databases">
        <title>Roseomonas.</title>
        <authorList>
            <person name="Zhu W."/>
        </authorList>
    </citation>
    <scope>NUCLEOTIDE SEQUENCE [LARGE SCALE GENOMIC DNA]</scope>
    <source>
        <strain evidence="6 7">573</strain>
    </source>
</reference>
<evidence type="ECO:0000259" key="5">
    <source>
        <dbReference type="Pfam" id="PF13458"/>
    </source>
</evidence>
<evidence type="ECO:0000256" key="4">
    <source>
        <dbReference type="ARBA" id="ARBA00022970"/>
    </source>
</evidence>
<keyword evidence="3" id="KW-0732">Signal</keyword>
<dbReference type="PANTHER" id="PTHR30483:SF37">
    <property type="entry name" value="ABC TRANSPORTER SUBSTRATE-BINDING PROTEIN"/>
    <property type="match status" value="1"/>
</dbReference>
<evidence type="ECO:0000256" key="1">
    <source>
        <dbReference type="ARBA" id="ARBA00010062"/>
    </source>
</evidence>
<evidence type="ECO:0000313" key="6">
    <source>
        <dbReference type="EMBL" id="MBO1081313.1"/>
    </source>
</evidence>
<dbReference type="InterPro" id="IPR028081">
    <property type="entry name" value="Leu-bd"/>
</dbReference>
<organism evidence="6 7">
    <name type="scientific">Roseomonas haemaphysalidis</name>
    <dbReference type="NCBI Taxonomy" id="2768162"/>
    <lineage>
        <taxon>Bacteria</taxon>
        <taxon>Pseudomonadati</taxon>
        <taxon>Pseudomonadota</taxon>
        <taxon>Alphaproteobacteria</taxon>
        <taxon>Acetobacterales</taxon>
        <taxon>Roseomonadaceae</taxon>
        <taxon>Roseomonas</taxon>
    </lineage>
</organism>
<protein>
    <submittedName>
        <fullName evidence="6">ABC transporter substrate-binding protein</fullName>
    </submittedName>
</protein>
<dbReference type="InterPro" id="IPR028082">
    <property type="entry name" value="Peripla_BP_I"/>
</dbReference>
<comment type="caution">
    <text evidence="6">The sequence shown here is derived from an EMBL/GenBank/DDBJ whole genome shotgun (WGS) entry which is preliminary data.</text>
</comment>
<comment type="similarity">
    <text evidence="1">Belongs to the leucine-binding protein family.</text>
</comment>